<dbReference type="SUPFAM" id="SSF53067">
    <property type="entry name" value="Actin-like ATPase domain"/>
    <property type="match status" value="1"/>
</dbReference>
<name>A0A931B9L5_9ACTN</name>
<evidence type="ECO:0000256" key="1">
    <source>
        <dbReference type="ARBA" id="ARBA00006479"/>
    </source>
</evidence>
<dbReference type="InterPro" id="IPR043129">
    <property type="entry name" value="ATPase_NBD"/>
</dbReference>
<comment type="similarity">
    <text evidence="1">Belongs to the ROK (NagC/XylR) family.</text>
</comment>
<dbReference type="Gene3D" id="1.10.10.10">
    <property type="entry name" value="Winged helix-like DNA-binding domain superfamily/Winged helix DNA-binding domain"/>
    <property type="match status" value="1"/>
</dbReference>
<accession>A0A931B9L5</accession>
<dbReference type="Gene3D" id="3.30.420.40">
    <property type="match status" value="2"/>
</dbReference>
<evidence type="ECO:0000313" key="2">
    <source>
        <dbReference type="EMBL" id="MBF9072067.1"/>
    </source>
</evidence>
<keyword evidence="3" id="KW-1185">Reference proteome</keyword>
<evidence type="ECO:0000313" key="3">
    <source>
        <dbReference type="Proteomes" id="UP000657385"/>
    </source>
</evidence>
<proteinExistence type="inferred from homology"/>
<protein>
    <submittedName>
        <fullName evidence="2">ROK family protein</fullName>
    </submittedName>
</protein>
<dbReference type="InterPro" id="IPR036390">
    <property type="entry name" value="WH_DNA-bd_sf"/>
</dbReference>
<gene>
    <name evidence="2" type="ORF">I2501_28985</name>
</gene>
<dbReference type="Proteomes" id="UP000657385">
    <property type="component" value="Unassembled WGS sequence"/>
</dbReference>
<comment type="caution">
    <text evidence="2">The sequence shown here is derived from an EMBL/GenBank/DDBJ whole genome shotgun (WGS) entry which is preliminary data.</text>
</comment>
<dbReference type="AlphaFoldDB" id="A0A931B9L5"/>
<dbReference type="PANTHER" id="PTHR18964:SF149">
    <property type="entry name" value="BIFUNCTIONAL UDP-N-ACETYLGLUCOSAMINE 2-EPIMERASE_N-ACETYLMANNOSAMINE KINASE"/>
    <property type="match status" value="1"/>
</dbReference>
<dbReference type="CDD" id="cd23763">
    <property type="entry name" value="ASKHA_ATPase_ROK"/>
    <property type="match status" value="1"/>
</dbReference>
<dbReference type="RefSeq" id="WP_196197228.1">
    <property type="nucleotide sequence ID" value="NZ_JADPRT010000014.1"/>
</dbReference>
<dbReference type="PANTHER" id="PTHR18964">
    <property type="entry name" value="ROK (REPRESSOR, ORF, KINASE) FAMILY"/>
    <property type="match status" value="1"/>
</dbReference>
<dbReference type="SUPFAM" id="SSF46785">
    <property type="entry name" value="Winged helix' DNA-binding domain"/>
    <property type="match status" value="1"/>
</dbReference>
<sequence length="382" mass="39724">MPRESGDASFLRRLNQVAILRGLHGTESATLAELARSARVSRATAEAIMETLLREGQAEEYAAGAAEGLRGRPARRFAFRAAVGHVAGVGIGAAHLTVMVADLRGRIVGRGAVGVPRDLPAADRLDAVAALVADVCARAELETELTVGDLTAVGVGTTGVIDGDGRVVKSVVLADWTGVALQAELARRLAVPVLVENDMRLAVLAEHWLGAARGRADVLYLHSGSRIGLGMLLGGVPYRGSHAAAGELGGHPNSRWRAFQHVMDYAMAVDPGELRAPSQAALFALARAQEGDAEAATAVESFATGLAEALVTLVTPLDPELVVIGGSLAQAGEWITAPIRDYLGAVCLYPPDVAVSELGADAVCLGAVRYGLNEAERRLFAS</sequence>
<reference evidence="2" key="1">
    <citation type="submission" date="2020-11" db="EMBL/GenBank/DDBJ databases">
        <title>Isolation and identification of active actinomycetes.</title>
        <authorList>
            <person name="Yu B."/>
        </authorList>
    </citation>
    <scope>NUCLEOTIDE SEQUENCE</scope>
    <source>
        <strain evidence="2">NEAU-YB345</strain>
    </source>
</reference>
<dbReference type="Pfam" id="PF00480">
    <property type="entry name" value="ROK"/>
    <property type="match status" value="2"/>
</dbReference>
<organism evidence="2 3">
    <name type="scientific">Streptacidiphilus fuscans</name>
    <dbReference type="NCBI Taxonomy" id="2789292"/>
    <lineage>
        <taxon>Bacteria</taxon>
        <taxon>Bacillati</taxon>
        <taxon>Actinomycetota</taxon>
        <taxon>Actinomycetes</taxon>
        <taxon>Kitasatosporales</taxon>
        <taxon>Streptomycetaceae</taxon>
        <taxon>Streptacidiphilus</taxon>
    </lineage>
</organism>
<dbReference type="EMBL" id="JADPRT010000014">
    <property type="protein sequence ID" value="MBF9072067.1"/>
    <property type="molecule type" value="Genomic_DNA"/>
</dbReference>
<dbReference type="InterPro" id="IPR000600">
    <property type="entry name" value="ROK"/>
</dbReference>
<dbReference type="InterPro" id="IPR036388">
    <property type="entry name" value="WH-like_DNA-bd_sf"/>
</dbReference>